<evidence type="ECO:0000259" key="2">
    <source>
        <dbReference type="Pfam" id="PF13649"/>
    </source>
</evidence>
<keyword evidence="1 3" id="KW-0808">Transferase</keyword>
<dbReference type="STRING" id="1760988.SAMN02949497_1994"/>
<feature type="domain" description="Methyltransferase" evidence="2">
    <location>
        <begin position="170"/>
        <end position="263"/>
    </location>
</feature>
<dbReference type="RefSeq" id="WP_176225174.1">
    <property type="nucleotide sequence ID" value="NZ_FXAM01000001.1"/>
</dbReference>
<name>A0A1Y6CVK3_9GAMM</name>
<dbReference type="EMBL" id="FXAM01000001">
    <property type="protein sequence ID" value="SMF94668.1"/>
    <property type="molecule type" value="Genomic_DNA"/>
</dbReference>
<organism evidence="3 4">
    <name type="scientific">Methylomagnum ishizawai</name>
    <dbReference type="NCBI Taxonomy" id="1760988"/>
    <lineage>
        <taxon>Bacteria</taxon>
        <taxon>Pseudomonadati</taxon>
        <taxon>Pseudomonadota</taxon>
        <taxon>Gammaproteobacteria</taxon>
        <taxon>Methylococcales</taxon>
        <taxon>Methylococcaceae</taxon>
        <taxon>Methylomagnum</taxon>
    </lineage>
</organism>
<dbReference type="Proteomes" id="UP000192923">
    <property type="component" value="Unassembled WGS sequence"/>
</dbReference>
<dbReference type="SUPFAM" id="SSF53335">
    <property type="entry name" value="S-adenosyl-L-methionine-dependent methyltransferases"/>
    <property type="match status" value="1"/>
</dbReference>
<dbReference type="Gene3D" id="3.40.50.150">
    <property type="entry name" value="Vaccinia Virus protein VP39"/>
    <property type="match status" value="1"/>
</dbReference>
<reference evidence="3 4" key="1">
    <citation type="submission" date="2016-12" db="EMBL/GenBank/DDBJ databases">
        <authorList>
            <person name="Song W.-J."/>
            <person name="Kurnit D.M."/>
        </authorList>
    </citation>
    <scope>NUCLEOTIDE SEQUENCE [LARGE SCALE GENOMIC DNA]</scope>
    <source>
        <strain evidence="3 4">175</strain>
    </source>
</reference>
<dbReference type="InterPro" id="IPR029063">
    <property type="entry name" value="SAM-dependent_MTases_sf"/>
</dbReference>
<proteinExistence type="predicted"/>
<dbReference type="AlphaFoldDB" id="A0A1Y6CVK3"/>
<dbReference type="GO" id="GO:0032259">
    <property type="term" value="P:methylation"/>
    <property type="evidence" value="ECO:0007669"/>
    <property type="project" value="UniProtKB-KW"/>
</dbReference>
<evidence type="ECO:0000313" key="4">
    <source>
        <dbReference type="Proteomes" id="UP000192923"/>
    </source>
</evidence>
<evidence type="ECO:0000256" key="1">
    <source>
        <dbReference type="ARBA" id="ARBA00022679"/>
    </source>
</evidence>
<dbReference type="GO" id="GO:0008168">
    <property type="term" value="F:methyltransferase activity"/>
    <property type="evidence" value="ECO:0007669"/>
    <property type="project" value="UniProtKB-KW"/>
</dbReference>
<evidence type="ECO:0000313" key="3">
    <source>
        <dbReference type="EMBL" id="SMF94668.1"/>
    </source>
</evidence>
<sequence>MSSTQPLLDGEDPTAGIRRTLAFFLYEHNRISAFKAADLGGIAPRELADPDTESGIPAYADDPQVNGDVLAILRKILAQPFKETPLLPSQEEAIAIANTAKSDRVIYDQMAEKEAAHWGKVLPNKQQQQQESLSVLDEERRAGFHLGLSRHSVNFMPWVQSQGLTFDHALSLGCGAGRLEREWLNKGIVRSFHGVDIAEDALASARAMAATEGLACTYSQGDLNFVELPSDTYDLIVASTSLHHCLFLEDVADRMKAALKPGGLVWLNDFIGDSQFQYPDRLIELTTALLKAIPEQYTYNRLQRKQIQPPKRPKLPLKSPFESIRSQEIPKIFLERFEVVQKSETHSFVRYIAPVGCLCKYHESKAGTALYDLLMTLDEFFIEQGLMAPTAGHYILKKP</sequence>
<keyword evidence="4" id="KW-1185">Reference proteome</keyword>
<keyword evidence="3" id="KW-0489">Methyltransferase</keyword>
<dbReference type="CDD" id="cd02440">
    <property type="entry name" value="AdoMet_MTases"/>
    <property type="match status" value="1"/>
</dbReference>
<accession>A0A1Y6CVK3</accession>
<dbReference type="InterPro" id="IPR041698">
    <property type="entry name" value="Methyltransf_25"/>
</dbReference>
<gene>
    <name evidence="3" type="ORF">SAMN02949497_1994</name>
</gene>
<protein>
    <submittedName>
        <fullName evidence="3">Methyltransferase domain-containing protein</fullName>
    </submittedName>
</protein>
<dbReference type="PANTHER" id="PTHR43861">
    <property type="entry name" value="TRANS-ACONITATE 2-METHYLTRANSFERASE-RELATED"/>
    <property type="match status" value="1"/>
</dbReference>
<dbReference type="Pfam" id="PF13649">
    <property type="entry name" value="Methyltransf_25"/>
    <property type="match status" value="1"/>
</dbReference>